<dbReference type="SMART" id="SM01043">
    <property type="entry name" value="BTAD"/>
    <property type="match status" value="1"/>
</dbReference>
<sequence length="895" mass="96297">MEFRILGPLEVWSGRERVALGGPQNERLLAALLLGGGRVVPLAALVDALWDEDPPPTAKHQVHKVIAKLRQLLPGIIHTDGPGYRVRADAVDLERFERLAATGTIAGLTEALSLWRGPALAGVDGAALRTAAAALDERRLAVTEELTDLRLAAGESAALVVELPRLIEANPYRERLRAQLMIALYRGARQADALAVYQQTRALFDEELGVEPGAELAELHQRVLRADPALDLPARDTGRSTLPYDLPDFAGRRTELAAVLAATEAAPIVAIDGMAGVGKTALAVHVAHRVAARFPHGRLLLDLRGHTPGAVPVDPEVALAQLLGMLGVAEQSIPEGLEQRAARWRAELADRKVLLVLDNAASAAQVRPLLPSGPGCLVVITSRRRLGVLDGAEVHSLEPMPDDDAAVLFANVVGVRRAAAEPDAAAEVVGLCGRLPLALRIAATRLAARPVWTVADLARRLRDASGRLAQLTVADRGVGAAFALSHQQLDPDEQRVLALLGRHPGSEFEKLSVAALAGVSPSRAEELLESLLDAHLLSQRTADRYTCHDLVREFALELPADEAEPMARLRDFYLAATTAAADRISPEGRRFDPVIALPPAELPRVDGLDQALAWLAAEHDALMAIAGGPHGWQLTLVLRAYFEHRGHFGQWRATHERALRETTDNLRATALLEFNLAAVAMWTERPDDGMTHLRRAMAAVDAGDPVDQQLRATILTNQGMLAHQQFRDVEATGYLRAALAIEHDDVRVRALTVNNLALTEGRLGAADKAMRHHREALALARAARLPTAERGVLLSMGETALRLGLPAEEAFREALDLARAGRFRIQEALALDGLAHATGDQGHWRAALAILTDLGVPRAGVVARHLANPGLPCCELCGEPDRAAHPQPHRTAHLP</sequence>
<feature type="domain" description="OmpR/PhoB-type" evidence="5">
    <location>
        <begin position="15"/>
        <end position="86"/>
    </location>
</feature>
<evidence type="ECO:0000259" key="6">
    <source>
        <dbReference type="SMART" id="SM01043"/>
    </source>
</evidence>
<accession>A0A4R6RXM2</accession>
<organism evidence="7 8">
    <name type="scientific">Labedaea rhizosphaerae</name>
    <dbReference type="NCBI Taxonomy" id="598644"/>
    <lineage>
        <taxon>Bacteria</taxon>
        <taxon>Bacillati</taxon>
        <taxon>Actinomycetota</taxon>
        <taxon>Actinomycetes</taxon>
        <taxon>Pseudonocardiales</taxon>
        <taxon>Pseudonocardiaceae</taxon>
        <taxon>Labedaea</taxon>
    </lineage>
</organism>
<dbReference type="InterPro" id="IPR051677">
    <property type="entry name" value="AfsR-DnrI-RedD_regulator"/>
</dbReference>
<dbReference type="EMBL" id="SNXZ01000008">
    <property type="protein sequence ID" value="TDP91842.1"/>
    <property type="molecule type" value="Genomic_DNA"/>
</dbReference>
<dbReference type="PRINTS" id="PR00364">
    <property type="entry name" value="DISEASERSIST"/>
</dbReference>
<dbReference type="InterPro" id="IPR016032">
    <property type="entry name" value="Sig_transdc_resp-reg_C-effctor"/>
</dbReference>
<comment type="caution">
    <text evidence="7">The sequence shown here is derived from an EMBL/GenBank/DDBJ whole genome shotgun (WGS) entry which is preliminary data.</text>
</comment>
<dbReference type="SMART" id="SM00862">
    <property type="entry name" value="Trans_reg_C"/>
    <property type="match status" value="1"/>
</dbReference>
<evidence type="ECO:0000256" key="1">
    <source>
        <dbReference type="ARBA" id="ARBA00005820"/>
    </source>
</evidence>
<keyword evidence="4" id="KW-0804">Transcription</keyword>
<dbReference type="RefSeq" id="WP_133853428.1">
    <property type="nucleotide sequence ID" value="NZ_SNXZ01000008.1"/>
</dbReference>
<gene>
    <name evidence="7" type="ORF">EV186_10851</name>
</gene>
<comment type="similarity">
    <text evidence="1">Belongs to the AfsR/DnrI/RedD regulatory family.</text>
</comment>
<name>A0A4R6RXM2_LABRH</name>
<dbReference type="InterPro" id="IPR011990">
    <property type="entry name" value="TPR-like_helical_dom_sf"/>
</dbReference>
<dbReference type="OrthoDB" id="581105at2"/>
<dbReference type="Gene3D" id="1.25.40.10">
    <property type="entry name" value="Tetratricopeptide repeat domain"/>
    <property type="match status" value="2"/>
</dbReference>
<dbReference type="AlphaFoldDB" id="A0A4R6RXM2"/>
<dbReference type="Pfam" id="PF00931">
    <property type="entry name" value="NB-ARC"/>
    <property type="match status" value="1"/>
</dbReference>
<dbReference type="Pfam" id="PF03704">
    <property type="entry name" value="BTAD"/>
    <property type="match status" value="1"/>
</dbReference>
<dbReference type="InterPro" id="IPR005158">
    <property type="entry name" value="BTAD"/>
</dbReference>
<evidence type="ECO:0000313" key="7">
    <source>
        <dbReference type="EMBL" id="TDP91842.1"/>
    </source>
</evidence>
<keyword evidence="8" id="KW-1185">Reference proteome</keyword>
<dbReference type="GO" id="GO:0000160">
    <property type="term" value="P:phosphorelay signal transduction system"/>
    <property type="evidence" value="ECO:0007669"/>
    <property type="project" value="InterPro"/>
</dbReference>
<protein>
    <submittedName>
        <fullName evidence="7">DNA-binding SARP family transcriptional activator</fullName>
    </submittedName>
</protein>
<reference evidence="7 8" key="1">
    <citation type="submission" date="2019-03" db="EMBL/GenBank/DDBJ databases">
        <title>Genomic Encyclopedia of Type Strains, Phase IV (KMG-IV): sequencing the most valuable type-strain genomes for metagenomic binning, comparative biology and taxonomic classification.</title>
        <authorList>
            <person name="Goeker M."/>
        </authorList>
    </citation>
    <scope>NUCLEOTIDE SEQUENCE [LARGE SCALE GENOMIC DNA]</scope>
    <source>
        <strain evidence="7 8">DSM 45361</strain>
    </source>
</reference>
<dbReference type="Gene3D" id="3.40.50.300">
    <property type="entry name" value="P-loop containing nucleotide triphosphate hydrolases"/>
    <property type="match status" value="1"/>
</dbReference>
<dbReference type="SUPFAM" id="SSF48452">
    <property type="entry name" value="TPR-like"/>
    <property type="match status" value="2"/>
</dbReference>
<dbReference type="InterPro" id="IPR001867">
    <property type="entry name" value="OmpR/PhoB-type_DNA-bd"/>
</dbReference>
<dbReference type="GO" id="GO:0043531">
    <property type="term" value="F:ADP binding"/>
    <property type="evidence" value="ECO:0007669"/>
    <property type="project" value="InterPro"/>
</dbReference>
<evidence type="ECO:0000256" key="4">
    <source>
        <dbReference type="ARBA" id="ARBA00023163"/>
    </source>
</evidence>
<keyword evidence="2" id="KW-0805">Transcription regulation</keyword>
<evidence type="ECO:0000256" key="2">
    <source>
        <dbReference type="ARBA" id="ARBA00023015"/>
    </source>
</evidence>
<dbReference type="PANTHER" id="PTHR35807:SF1">
    <property type="entry name" value="TRANSCRIPTIONAL REGULATOR REDD"/>
    <property type="match status" value="1"/>
</dbReference>
<evidence type="ECO:0000313" key="8">
    <source>
        <dbReference type="Proteomes" id="UP000295444"/>
    </source>
</evidence>
<keyword evidence="3 7" id="KW-0238">DNA-binding</keyword>
<dbReference type="CDD" id="cd15831">
    <property type="entry name" value="BTAD"/>
    <property type="match status" value="1"/>
</dbReference>
<dbReference type="GO" id="GO:0006355">
    <property type="term" value="P:regulation of DNA-templated transcription"/>
    <property type="evidence" value="ECO:0007669"/>
    <property type="project" value="InterPro"/>
</dbReference>
<dbReference type="InterPro" id="IPR002182">
    <property type="entry name" value="NB-ARC"/>
</dbReference>
<evidence type="ECO:0000256" key="3">
    <source>
        <dbReference type="ARBA" id="ARBA00023125"/>
    </source>
</evidence>
<dbReference type="InterPro" id="IPR027417">
    <property type="entry name" value="P-loop_NTPase"/>
</dbReference>
<dbReference type="Gene3D" id="1.10.10.10">
    <property type="entry name" value="Winged helix-like DNA-binding domain superfamily/Winged helix DNA-binding domain"/>
    <property type="match status" value="1"/>
</dbReference>
<dbReference type="InterPro" id="IPR036388">
    <property type="entry name" value="WH-like_DNA-bd_sf"/>
</dbReference>
<dbReference type="PANTHER" id="PTHR35807">
    <property type="entry name" value="TRANSCRIPTIONAL REGULATOR REDD-RELATED"/>
    <property type="match status" value="1"/>
</dbReference>
<dbReference type="SUPFAM" id="SSF52540">
    <property type="entry name" value="P-loop containing nucleoside triphosphate hydrolases"/>
    <property type="match status" value="1"/>
</dbReference>
<dbReference type="Proteomes" id="UP000295444">
    <property type="component" value="Unassembled WGS sequence"/>
</dbReference>
<evidence type="ECO:0000259" key="5">
    <source>
        <dbReference type="SMART" id="SM00862"/>
    </source>
</evidence>
<feature type="domain" description="Bacterial transcriptional activator" evidence="6">
    <location>
        <begin position="91"/>
        <end position="224"/>
    </location>
</feature>
<dbReference type="SUPFAM" id="SSF46894">
    <property type="entry name" value="C-terminal effector domain of the bipartite response regulators"/>
    <property type="match status" value="1"/>
</dbReference>
<dbReference type="GO" id="GO:0003677">
    <property type="term" value="F:DNA binding"/>
    <property type="evidence" value="ECO:0007669"/>
    <property type="project" value="UniProtKB-KW"/>
</dbReference>
<proteinExistence type="inferred from homology"/>